<organism evidence="1 2">
    <name type="scientific">Candidatus Yanofskybacteria bacterium RIFCSPLOWO2_01_FULL_42_49</name>
    <dbReference type="NCBI Taxonomy" id="1802694"/>
    <lineage>
        <taxon>Bacteria</taxon>
        <taxon>Candidatus Yanofskyibacteriota</taxon>
    </lineage>
</organism>
<dbReference type="Gene3D" id="3.40.190.10">
    <property type="entry name" value="Periplasmic binding protein-like II"/>
    <property type="match status" value="1"/>
</dbReference>
<dbReference type="STRING" id="1802694.A2918_01685"/>
<comment type="caution">
    <text evidence="1">The sequence shown here is derived from an EMBL/GenBank/DDBJ whole genome shotgun (WGS) entry which is preliminary data.</text>
</comment>
<dbReference type="EMBL" id="MGKI01000003">
    <property type="protein sequence ID" value="OGN23401.1"/>
    <property type="molecule type" value="Genomic_DNA"/>
</dbReference>
<protein>
    <recommendedName>
        <fullName evidence="3">ABC transporter substrate-binding protein</fullName>
    </recommendedName>
</protein>
<gene>
    <name evidence="1" type="ORF">A2918_01685</name>
</gene>
<dbReference type="PANTHER" id="PTHR43649:SF12">
    <property type="entry name" value="DIACETYLCHITOBIOSE BINDING PROTEIN DASA"/>
    <property type="match status" value="1"/>
</dbReference>
<dbReference type="Pfam" id="PF01547">
    <property type="entry name" value="SBP_bac_1"/>
    <property type="match status" value="1"/>
</dbReference>
<dbReference type="InterPro" id="IPR006059">
    <property type="entry name" value="SBP"/>
</dbReference>
<dbReference type="Proteomes" id="UP000178227">
    <property type="component" value="Unassembled WGS sequence"/>
</dbReference>
<reference evidence="1 2" key="1">
    <citation type="journal article" date="2016" name="Nat. Commun.">
        <title>Thousands of microbial genomes shed light on interconnected biogeochemical processes in an aquifer system.</title>
        <authorList>
            <person name="Anantharaman K."/>
            <person name="Brown C.T."/>
            <person name="Hug L.A."/>
            <person name="Sharon I."/>
            <person name="Castelle C.J."/>
            <person name="Probst A.J."/>
            <person name="Thomas B.C."/>
            <person name="Singh A."/>
            <person name="Wilkins M.J."/>
            <person name="Karaoz U."/>
            <person name="Brodie E.L."/>
            <person name="Williams K.H."/>
            <person name="Hubbard S.S."/>
            <person name="Banfield J.F."/>
        </authorList>
    </citation>
    <scope>NUCLEOTIDE SEQUENCE [LARGE SCALE GENOMIC DNA]</scope>
</reference>
<evidence type="ECO:0000313" key="1">
    <source>
        <dbReference type="EMBL" id="OGN23401.1"/>
    </source>
</evidence>
<dbReference type="AlphaFoldDB" id="A0A1F8GDP1"/>
<proteinExistence type="predicted"/>
<name>A0A1F8GDP1_9BACT</name>
<evidence type="ECO:0000313" key="2">
    <source>
        <dbReference type="Proteomes" id="UP000178227"/>
    </source>
</evidence>
<dbReference type="SUPFAM" id="SSF53850">
    <property type="entry name" value="Periplasmic binding protein-like II"/>
    <property type="match status" value="1"/>
</dbReference>
<sequence length="436" mass="48609">MVILVGGIVLLVFVTLILILRNVGGGGTGTGQKITLEFWGVFDNKTAFDKVIRDFQAQNPEIAVVYRQFSFEDYEKEVINALASGTGPDIWMIHHTWLPKHIDKLAPIPEKIPGIDRPLLTFKDFQNQFVEVAVQDLAAGSQIYALPLYVDTLALYYNRDFFNTAGITQPPKNWEEFNSTVERLTKLDAFSNIVQAGAAIGTSSNINRSTDILMALMLQSGVRMTDADNANATFSRSVGNTPVGEIALRYYTDFASPNVKTYTWNNSQHYSIDAFTEGSVAMMFNYSHQAGILNEKASRLNYAITPFPQINETDTKNYANYWAVAVSKKSSLSNEAWRFVAYLASRDGISSYLAETMRPSARRDIIDLQKNDLSLGVFASQALSAKSWYQIDSSAIESIFAEMIDNVNFGRLSIKGAIQGAEAEVNVLMQRSRRNR</sequence>
<dbReference type="InterPro" id="IPR050490">
    <property type="entry name" value="Bact_solute-bd_prot1"/>
</dbReference>
<dbReference type="PANTHER" id="PTHR43649">
    <property type="entry name" value="ARABINOSE-BINDING PROTEIN-RELATED"/>
    <property type="match status" value="1"/>
</dbReference>
<accession>A0A1F8GDP1</accession>
<evidence type="ECO:0008006" key="3">
    <source>
        <dbReference type="Google" id="ProtNLM"/>
    </source>
</evidence>